<feature type="compositionally biased region" description="Low complexity" evidence="1">
    <location>
        <begin position="38"/>
        <end position="61"/>
    </location>
</feature>
<keyword evidence="2" id="KW-0732">Signal</keyword>
<dbReference type="OrthoDB" id="247580at2"/>
<keyword evidence="4" id="KW-1185">Reference proteome</keyword>
<evidence type="ECO:0000313" key="3">
    <source>
        <dbReference type="EMBL" id="QDT22909.1"/>
    </source>
</evidence>
<proteinExistence type="predicted"/>
<feature type="signal peptide" evidence="2">
    <location>
        <begin position="1"/>
        <end position="27"/>
    </location>
</feature>
<feature type="compositionally biased region" description="Basic and acidic residues" evidence="1">
    <location>
        <begin position="92"/>
        <end position="101"/>
    </location>
</feature>
<dbReference type="RefSeq" id="WP_145189521.1">
    <property type="nucleotide sequence ID" value="NZ_CP036266.1"/>
</dbReference>
<dbReference type="AlphaFoldDB" id="A0A517PU55"/>
<dbReference type="EMBL" id="CP036266">
    <property type="protein sequence ID" value="QDT22909.1"/>
    <property type="molecule type" value="Genomic_DNA"/>
</dbReference>
<feature type="compositionally biased region" description="Polar residues" evidence="1">
    <location>
        <begin position="79"/>
        <end position="90"/>
    </location>
</feature>
<accession>A0A517PU55</accession>
<sequence length="520" mass="58317" precursor="true">MPVSRFEWNPSSLLWLCLLLPGCGADATPPRAAEESEVVVTSEPAVSEAPTEAQQQPQAPQVKGEKTKTESDPGKASGEPQTTSPMQNAEQKVYRPSDQRPLHNNQRLELLGIQCYESPHLKLYTDIDPEQAKKLPAVLEQAYPALQKYFGPLPPNREGTEFQVTGYIMQDRERFEKADLIPGLLAQIINGRHQGAQFWMNAQTEEYYLKHLMLHEYTHCYSMIMEDISAPVWYLEGIAESMATHHVDADGKIQFNVMPHNKNDFGGLGRISLIQDAVKSAPPRTMLEVMQLGPDDFVDANASYAWSWALSQFFDKHPQYQAEFRKLARHMQGPGFTEKIKAMIGPDLIAANDAWQLFVRNLQPGYDSERAMITFQPGKDLATDASVTQEIASDRGWQSSGVHVTRGETYAVSASGMFSLAQKPKPWQSTADGITFQYFNGQPLGRLLMMIRPDPDNDPTRMQTLLRVYPQGSQATWMVPATGTLYFRLNDAWDSLHNNEGAVQVTVTRQPQPQSTTAEQ</sequence>
<evidence type="ECO:0000313" key="4">
    <source>
        <dbReference type="Proteomes" id="UP000320421"/>
    </source>
</evidence>
<organism evidence="3 4">
    <name type="scientific">Gimesia chilikensis</name>
    <dbReference type="NCBI Taxonomy" id="2605989"/>
    <lineage>
        <taxon>Bacteria</taxon>
        <taxon>Pseudomonadati</taxon>
        <taxon>Planctomycetota</taxon>
        <taxon>Planctomycetia</taxon>
        <taxon>Planctomycetales</taxon>
        <taxon>Planctomycetaceae</taxon>
        <taxon>Gimesia</taxon>
    </lineage>
</organism>
<dbReference type="Gene3D" id="2.60.120.430">
    <property type="entry name" value="Galactose-binding lectin"/>
    <property type="match status" value="1"/>
</dbReference>
<feature type="chain" id="PRO_5021911032" description="DUF1570 domain-containing protein" evidence="2">
    <location>
        <begin position="28"/>
        <end position="520"/>
    </location>
</feature>
<evidence type="ECO:0008006" key="5">
    <source>
        <dbReference type="Google" id="ProtNLM"/>
    </source>
</evidence>
<protein>
    <recommendedName>
        <fullName evidence="5">DUF1570 domain-containing protein</fullName>
    </recommendedName>
</protein>
<feature type="compositionally biased region" description="Basic and acidic residues" evidence="1">
    <location>
        <begin position="63"/>
        <end position="73"/>
    </location>
</feature>
<evidence type="ECO:0000256" key="1">
    <source>
        <dbReference type="SAM" id="MobiDB-lite"/>
    </source>
</evidence>
<evidence type="ECO:0000256" key="2">
    <source>
        <dbReference type="SAM" id="SignalP"/>
    </source>
</evidence>
<gene>
    <name evidence="3" type="ORF">HG66A1_47200</name>
</gene>
<dbReference type="Proteomes" id="UP000320421">
    <property type="component" value="Chromosome"/>
</dbReference>
<name>A0A517PU55_9PLAN</name>
<reference evidence="3 4" key="1">
    <citation type="submission" date="2019-02" db="EMBL/GenBank/DDBJ databases">
        <title>Deep-cultivation of Planctomycetes and their phenomic and genomic characterization uncovers novel biology.</title>
        <authorList>
            <person name="Wiegand S."/>
            <person name="Jogler M."/>
            <person name="Boedeker C."/>
            <person name="Pinto D."/>
            <person name="Vollmers J."/>
            <person name="Rivas-Marin E."/>
            <person name="Kohn T."/>
            <person name="Peeters S.H."/>
            <person name="Heuer A."/>
            <person name="Rast P."/>
            <person name="Oberbeckmann S."/>
            <person name="Bunk B."/>
            <person name="Jeske O."/>
            <person name="Meyerdierks A."/>
            <person name="Storesund J.E."/>
            <person name="Kallscheuer N."/>
            <person name="Luecker S."/>
            <person name="Lage O.M."/>
            <person name="Pohl T."/>
            <person name="Merkel B.J."/>
            <person name="Hornburger P."/>
            <person name="Mueller R.-W."/>
            <person name="Bruemmer F."/>
            <person name="Labrenz M."/>
            <person name="Spormann A.M."/>
            <person name="Op den Camp H."/>
            <person name="Overmann J."/>
            <person name="Amann R."/>
            <person name="Jetten M.S.M."/>
            <person name="Mascher T."/>
            <person name="Medema M.H."/>
            <person name="Devos D.P."/>
            <person name="Kaster A.-K."/>
            <person name="Ovreas L."/>
            <person name="Rohde M."/>
            <person name="Galperin M.Y."/>
            <person name="Jogler C."/>
        </authorList>
    </citation>
    <scope>NUCLEOTIDE SEQUENCE [LARGE SCALE GENOMIC DNA]</scope>
    <source>
        <strain evidence="3 4">HG66A1</strain>
    </source>
</reference>
<feature type="region of interest" description="Disordered" evidence="1">
    <location>
        <begin position="26"/>
        <end position="101"/>
    </location>
</feature>